<evidence type="ECO:0000313" key="2">
    <source>
        <dbReference type="EMBL" id="MFD2918064.1"/>
    </source>
</evidence>
<evidence type="ECO:0000256" key="1">
    <source>
        <dbReference type="SAM" id="Phobius"/>
    </source>
</evidence>
<comment type="caution">
    <text evidence="2">The sequence shown here is derived from an EMBL/GenBank/DDBJ whole genome shotgun (WGS) entry which is preliminary data.</text>
</comment>
<feature type="transmembrane region" description="Helical" evidence="1">
    <location>
        <begin position="12"/>
        <end position="31"/>
    </location>
</feature>
<dbReference type="Proteomes" id="UP001597548">
    <property type="component" value="Unassembled WGS sequence"/>
</dbReference>
<dbReference type="RefSeq" id="WP_379660223.1">
    <property type="nucleotide sequence ID" value="NZ_JBHUOS010000019.1"/>
</dbReference>
<evidence type="ECO:0000313" key="3">
    <source>
        <dbReference type="Proteomes" id="UP001597548"/>
    </source>
</evidence>
<keyword evidence="1" id="KW-0812">Transmembrane</keyword>
<dbReference type="Pfam" id="PF19578">
    <property type="entry name" value="DUF6090"/>
    <property type="match status" value="1"/>
</dbReference>
<accession>A0ABW5ZYF5</accession>
<dbReference type="InterPro" id="IPR045749">
    <property type="entry name" value="DUF6090"/>
</dbReference>
<reference evidence="3" key="1">
    <citation type="journal article" date="2019" name="Int. J. Syst. Evol. Microbiol.">
        <title>The Global Catalogue of Microorganisms (GCM) 10K type strain sequencing project: providing services to taxonomists for standard genome sequencing and annotation.</title>
        <authorList>
            <consortium name="The Broad Institute Genomics Platform"/>
            <consortium name="The Broad Institute Genome Sequencing Center for Infectious Disease"/>
            <person name="Wu L."/>
            <person name="Ma J."/>
        </authorList>
    </citation>
    <scope>NUCLEOTIDE SEQUENCE [LARGE SCALE GENOMIC DNA]</scope>
    <source>
        <strain evidence="3">KCTC 32514</strain>
    </source>
</reference>
<dbReference type="EMBL" id="JBHUOS010000019">
    <property type="protein sequence ID" value="MFD2918064.1"/>
    <property type="molecule type" value="Genomic_DNA"/>
</dbReference>
<protein>
    <submittedName>
        <fullName evidence="2">DUF6090 family protein</fullName>
    </submittedName>
</protein>
<name>A0ABW5ZYF5_9FLAO</name>
<keyword evidence="1" id="KW-0472">Membrane</keyword>
<keyword evidence="3" id="KW-1185">Reference proteome</keyword>
<sequence>LSDSNNGKYFKYAIGEIILVVIGILIALQINNWNENRKKTKIGTQYLTEMRFELQNDINQLDFYINDLKKSIKNQEAALNTKDISKLSIDSLSMIITTINLDFKISELTFTKMNNLGITSLSNNDSLNLKITEYYNSDVVRLKLSMNYIFNDLVKRTDFYIYDQNKIDMNYAYSDQKFSSLHNQSEKEFKNEQRTNLIDFIQSINGRNIVQYDLGGKEYSLSVLNGFKQRTTTLLKIVYDELKINDSRLEPLPSFQSENE</sequence>
<organism evidence="2 3">
    <name type="scientific">Psychroserpens luteus</name>
    <dbReference type="NCBI Taxonomy" id="1434066"/>
    <lineage>
        <taxon>Bacteria</taxon>
        <taxon>Pseudomonadati</taxon>
        <taxon>Bacteroidota</taxon>
        <taxon>Flavobacteriia</taxon>
        <taxon>Flavobacteriales</taxon>
        <taxon>Flavobacteriaceae</taxon>
        <taxon>Psychroserpens</taxon>
    </lineage>
</organism>
<keyword evidence="1" id="KW-1133">Transmembrane helix</keyword>
<gene>
    <name evidence="2" type="ORF">ACFS29_20620</name>
</gene>
<proteinExistence type="predicted"/>
<feature type="non-terminal residue" evidence="2">
    <location>
        <position position="1"/>
    </location>
</feature>